<dbReference type="AlphaFoldDB" id="A0A438BRW6"/>
<dbReference type="FunFam" id="3.10.20.370:FF:000001">
    <property type="entry name" value="Retrovirus-related Pol polyprotein from transposon 17.6-like protein"/>
    <property type="match status" value="1"/>
</dbReference>
<gene>
    <name evidence="9" type="primary">pol_1389</name>
    <name evidence="9" type="ORF">CK203_087226</name>
</gene>
<dbReference type="CDD" id="cd01647">
    <property type="entry name" value="RT_LTR"/>
    <property type="match status" value="1"/>
</dbReference>
<dbReference type="SUPFAM" id="SSF56672">
    <property type="entry name" value="DNA/RNA polymerases"/>
    <property type="match status" value="1"/>
</dbReference>
<dbReference type="GO" id="GO:0003964">
    <property type="term" value="F:RNA-directed DNA polymerase activity"/>
    <property type="evidence" value="ECO:0007669"/>
    <property type="project" value="UniProtKB-KW"/>
</dbReference>
<keyword evidence="6" id="KW-0695">RNA-directed DNA polymerase</keyword>
<dbReference type="InterPro" id="IPR050951">
    <property type="entry name" value="Retrovirus_Pol_polyprotein"/>
</dbReference>
<feature type="domain" description="Reverse transcriptase RNase H-like" evidence="8">
    <location>
        <begin position="254"/>
        <end position="357"/>
    </location>
</feature>
<dbReference type="EMBL" id="QGNW01002646">
    <property type="protein sequence ID" value="RVW13714.1"/>
    <property type="molecule type" value="Genomic_DNA"/>
</dbReference>
<dbReference type="CDD" id="cd09274">
    <property type="entry name" value="RNase_HI_RT_Ty3"/>
    <property type="match status" value="1"/>
</dbReference>
<sequence length="453" mass="52131">MSVVVSSTLTSDQEDSLLGVLRKCKKAIGWQISDLKGISLWCAPTISTWRRCQTNEAAPEEVESSHARGVTRKDHFPLPFMDQVLERVSGHHFYYFLDGYSGYFQIEIDLEDQEKTTFTCPFGNFAYRRMPFVLCNAPTTFQRCMLSIFSDMVERIMEVFMDDITVYGGSYLECLLHLEAVLQRCIEKDLVLNWEKCHFMVQQGIVLGHIISKNGIEVDKANVELIVKLPPPTNVKGIRQFLGHAGFYRRFIKDFSKISNLFVNSCDLAMGVVLGQREDGKPYVIYYASKTLNEAQRNYTTTEKELLAVVFALDKFRAYLVGSSIVVFTDHSALKYLLTKQDAKARLIRWILLLQEFNLQIWDKKGVENVVADHLSRLVITHDSHGLPINDDFPEESLMSIEVAPWYSHIANYLVTGEVPSEWSAQDKRHFFAKIHAYYWEKPFLFKYCAIKS</sequence>
<dbReference type="GO" id="GO:0016787">
    <property type="term" value="F:hydrolase activity"/>
    <property type="evidence" value="ECO:0007669"/>
    <property type="project" value="UniProtKB-KW"/>
</dbReference>
<keyword evidence="4" id="KW-0255">Endonuclease</keyword>
<dbReference type="InterPro" id="IPR043502">
    <property type="entry name" value="DNA/RNA_pol_sf"/>
</dbReference>
<evidence type="ECO:0000256" key="6">
    <source>
        <dbReference type="ARBA" id="ARBA00022918"/>
    </source>
</evidence>
<reference evidence="9 10" key="1">
    <citation type="journal article" date="2018" name="PLoS Genet.">
        <title>Population sequencing reveals clonal diversity and ancestral inbreeding in the grapevine cultivar Chardonnay.</title>
        <authorList>
            <person name="Roach M.J."/>
            <person name="Johnson D.L."/>
            <person name="Bohlmann J."/>
            <person name="van Vuuren H.J."/>
            <person name="Jones S.J."/>
            <person name="Pretorius I.S."/>
            <person name="Schmidt S.A."/>
            <person name="Borneman A.R."/>
        </authorList>
    </citation>
    <scope>NUCLEOTIDE SEQUENCE [LARGE SCALE GENOMIC DNA]</scope>
    <source>
        <strain evidence="10">cv. Chardonnay</strain>
        <tissue evidence="9">Leaf</tissue>
    </source>
</reference>
<dbReference type="PANTHER" id="PTHR37984:SF5">
    <property type="entry name" value="PROTEIN NYNRIN-LIKE"/>
    <property type="match status" value="1"/>
</dbReference>
<feature type="domain" description="Reverse transcriptase" evidence="7">
    <location>
        <begin position="74"/>
        <end position="211"/>
    </location>
</feature>
<evidence type="ECO:0000256" key="1">
    <source>
        <dbReference type="ARBA" id="ARBA00022679"/>
    </source>
</evidence>
<evidence type="ECO:0000313" key="9">
    <source>
        <dbReference type="EMBL" id="RVW13714.1"/>
    </source>
</evidence>
<dbReference type="GO" id="GO:0004519">
    <property type="term" value="F:endonuclease activity"/>
    <property type="evidence" value="ECO:0007669"/>
    <property type="project" value="UniProtKB-KW"/>
</dbReference>
<dbReference type="InterPro" id="IPR000477">
    <property type="entry name" value="RT_dom"/>
</dbReference>
<dbReference type="Pfam" id="PF17917">
    <property type="entry name" value="RT_RNaseH"/>
    <property type="match status" value="1"/>
</dbReference>
<keyword evidence="2" id="KW-0548">Nucleotidyltransferase</keyword>
<evidence type="ECO:0000256" key="4">
    <source>
        <dbReference type="ARBA" id="ARBA00022759"/>
    </source>
</evidence>
<evidence type="ECO:0000313" key="10">
    <source>
        <dbReference type="Proteomes" id="UP000288805"/>
    </source>
</evidence>
<evidence type="ECO:0000256" key="3">
    <source>
        <dbReference type="ARBA" id="ARBA00022722"/>
    </source>
</evidence>
<evidence type="ECO:0000256" key="5">
    <source>
        <dbReference type="ARBA" id="ARBA00022801"/>
    </source>
</evidence>
<proteinExistence type="predicted"/>
<dbReference type="InterPro" id="IPR041373">
    <property type="entry name" value="RT_RNaseH"/>
</dbReference>
<evidence type="ECO:0000259" key="7">
    <source>
        <dbReference type="Pfam" id="PF00078"/>
    </source>
</evidence>
<keyword evidence="1" id="KW-0808">Transferase</keyword>
<dbReference type="Gene3D" id="3.30.70.270">
    <property type="match status" value="2"/>
</dbReference>
<dbReference type="Pfam" id="PF00078">
    <property type="entry name" value="RVT_1"/>
    <property type="match status" value="1"/>
</dbReference>
<evidence type="ECO:0000259" key="8">
    <source>
        <dbReference type="Pfam" id="PF17917"/>
    </source>
</evidence>
<accession>A0A438BRW6</accession>
<dbReference type="Proteomes" id="UP000288805">
    <property type="component" value="Unassembled WGS sequence"/>
</dbReference>
<dbReference type="InterPro" id="IPR043128">
    <property type="entry name" value="Rev_trsase/Diguanyl_cyclase"/>
</dbReference>
<keyword evidence="3" id="KW-0540">Nuclease</keyword>
<comment type="caution">
    <text evidence="9">The sequence shown here is derived from an EMBL/GenBank/DDBJ whole genome shotgun (WGS) entry which is preliminary data.</text>
</comment>
<dbReference type="PANTHER" id="PTHR37984">
    <property type="entry name" value="PROTEIN CBG26694"/>
    <property type="match status" value="1"/>
</dbReference>
<keyword evidence="5" id="KW-0378">Hydrolase</keyword>
<evidence type="ECO:0000256" key="2">
    <source>
        <dbReference type="ARBA" id="ARBA00022695"/>
    </source>
</evidence>
<organism evidence="9 10">
    <name type="scientific">Vitis vinifera</name>
    <name type="common">Grape</name>
    <dbReference type="NCBI Taxonomy" id="29760"/>
    <lineage>
        <taxon>Eukaryota</taxon>
        <taxon>Viridiplantae</taxon>
        <taxon>Streptophyta</taxon>
        <taxon>Embryophyta</taxon>
        <taxon>Tracheophyta</taxon>
        <taxon>Spermatophyta</taxon>
        <taxon>Magnoliopsida</taxon>
        <taxon>eudicotyledons</taxon>
        <taxon>Gunneridae</taxon>
        <taxon>Pentapetalae</taxon>
        <taxon>rosids</taxon>
        <taxon>Vitales</taxon>
        <taxon>Vitaceae</taxon>
        <taxon>Viteae</taxon>
        <taxon>Vitis</taxon>
    </lineage>
</organism>
<name>A0A438BRW6_VITVI</name>
<protein>
    <submittedName>
        <fullName evidence="9">Retrovirus-related Pol polyprotein from transposon 17.6</fullName>
    </submittedName>
</protein>